<proteinExistence type="predicted"/>
<dbReference type="Proteomes" id="UP000183077">
    <property type="component" value="Unassembled WGS sequence"/>
</dbReference>
<evidence type="ECO:0000313" key="2">
    <source>
        <dbReference type="Proteomes" id="UP000183077"/>
    </source>
</evidence>
<evidence type="ECO:0008006" key="3">
    <source>
        <dbReference type="Google" id="ProtNLM"/>
    </source>
</evidence>
<name>A0A1H6TS04_9FLAO</name>
<dbReference type="SUPFAM" id="SSF55729">
    <property type="entry name" value="Acyl-CoA N-acyltransferases (Nat)"/>
    <property type="match status" value="1"/>
</dbReference>
<protein>
    <recommendedName>
        <fullName evidence="3">N-acetyltransferase domain-containing protein</fullName>
    </recommendedName>
</protein>
<dbReference type="GeneID" id="82256688"/>
<dbReference type="RefSeq" id="WP_063176919.1">
    <property type="nucleotide sequence ID" value="NZ_FNYS01000005.1"/>
</dbReference>
<reference evidence="1 2" key="1">
    <citation type="submission" date="2016-10" db="EMBL/GenBank/DDBJ databases">
        <authorList>
            <person name="de Groot N.N."/>
        </authorList>
    </citation>
    <scope>NUCLEOTIDE SEQUENCE [LARGE SCALE GENOMIC DNA]</scope>
    <source>
        <strain evidence="1 2">DSM 23048</strain>
    </source>
</reference>
<dbReference type="InterPro" id="IPR016181">
    <property type="entry name" value="Acyl_CoA_acyltransferase"/>
</dbReference>
<gene>
    <name evidence="1" type="ORF">SAMN04488018_10583</name>
</gene>
<dbReference type="AlphaFoldDB" id="A0A1H6TS04"/>
<evidence type="ECO:0000313" key="1">
    <source>
        <dbReference type="EMBL" id="SEI82036.1"/>
    </source>
</evidence>
<accession>A0A1H6TS04</accession>
<dbReference type="Gene3D" id="3.40.630.30">
    <property type="match status" value="1"/>
</dbReference>
<dbReference type="EMBL" id="FNYS01000005">
    <property type="protein sequence ID" value="SEI82036.1"/>
    <property type="molecule type" value="Genomic_DNA"/>
</dbReference>
<organism evidence="1 2">
    <name type="scientific">Myroides marinus</name>
    <dbReference type="NCBI Taxonomy" id="703342"/>
    <lineage>
        <taxon>Bacteria</taxon>
        <taxon>Pseudomonadati</taxon>
        <taxon>Bacteroidota</taxon>
        <taxon>Flavobacteriia</taxon>
        <taxon>Flavobacteriales</taxon>
        <taxon>Flavobacteriaceae</taxon>
        <taxon>Myroides</taxon>
    </lineage>
</organism>
<sequence length="171" mass="19739">MDIISKFTIASEEGLRHLFSLRKTQYTQQYQETVNADNLTNYITTQLDAKEAILELNNLSTQMLSVFVKEEPVGYVLIKQTPSPEILKDLKVINYAPFYISADHNNAEVRDSLWNKSLSLVRNYDAIWTEVLQSDPLIPSLEQWGFKVEEQSMMAPFGKPSYIMIRRKSNV</sequence>